<dbReference type="AlphaFoldDB" id="A0A6A5RRG2"/>
<evidence type="ECO:0000313" key="2">
    <source>
        <dbReference type="EMBL" id="KAF1931021.1"/>
    </source>
</evidence>
<evidence type="ECO:0000313" key="3">
    <source>
        <dbReference type="Proteomes" id="UP000800082"/>
    </source>
</evidence>
<sequence length="54" mass="5951">MSTGSHLQKCSLRHRHCARRPRQASLSRRPSTRAAGIGGGHTTFLAQAYTYTPL</sequence>
<protein>
    <submittedName>
        <fullName evidence="2">Uncharacterized protein</fullName>
    </submittedName>
</protein>
<dbReference type="EMBL" id="ML978962">
    <property type="protein sequence ID" value="KAF1931021.1"/>
    <property type="molecule type" value="Genomic_DNA"/>
</dbReference>
<keyword evidence="3" id="KW-1185">Reference proteome</keyword>
<gene>
    <name evidence="2" type="ORF">M421DRAFT_418504</name>
</gene>
<accession>A0A6A5RRG2</accession>
<name>A0A6A5RRG2_9PLEO</name>
<dbReference type="RefSeq" id="XP_033451269.1">
    <property type="nucleotide sequence ID" value="XM_033591811.1"/>
</dbReference>
<evidence type="ECO:0000256" key="1">
    <source>
        <dbReference type="SAM" id="MobiDB-lite"/>
    </source>
</evidence>
<organism evidence="2 3">
    <name type="scientific">Didymella exigua CBS 183.55</name>
    <dbReference type="NCBI Taxonomy" id="1150837"/>
    <lineage>
        <taxon>Eukaryota</taxon>
        <taxon>Fungi</taxon>
        <taxon>Dikarya</taxon>
        <taxon>Ascomycota</taxon>
        <taxon>Pezizomycotina</taxon>
        <taxon>Dothideomycetes</taxon>
        <taxon>Pleosporomycetidae</taxon>
        <taxon>Pleosporales</taxon>
        <taxon>Pleosporineae</taxon>
        <taxon>Didymellaceae</taxon>
        <taxon>Didymella</taxon>
    </lineage>
</organism>
<feature type="compositionally biased region" description="Basic residues" evidence="1">
    <location>
        <begin position="11"/>
        <end position="22"/>
    </location>
</feature>
<feature type="region of interest" description="Disordered" evidence="1">
    <location>
        <begin position="1"/>
        <end position="39"/>
    </location>
</feature>
<reference evidence="2" key="1">
    <citation type="journal article" date="2020" name="Stud. Mycol.">
        <title>101 Dothideomycetes genomes: a test case for predicting lifestyles and emergence of pathogens.</title>
        <authorList>
            <person name="Haridas S."/>
            <person name="Albert R."/>
            <person name="Binder M."/>
            <person name="Bloem J."/>
            <person name="Labutti K."/>
            <person name="Salamov A."/>
            <person name="Andreopoulos B."/>
            <person name="Baker S."/>
            <person name="Barry K."/>
            <person name="Bills G."/>
            <person name="Bluhm B."/>
            <person name="Cannon C."/>
            <person name="Castanera R."/>
            <person name="Culley D."/>
            <person name="Daum C."/>
            <person name="Ezra D."/>
            <person name="Gonzalez J."/>
            <person name="Henrissat B."/>
            <person name="Kuo A."/>
            <person name="Liang C."/>
            <person name="Lipzen A."/>
            <person name="Lutzoni F."/>
            <person name="Magnuson J."/>
            <person name="Mondo S."/>
            <person name="Nolan M."/>
            <person name="Ohm R."/>
            <person name="Pangilinan J."/>
            <person name="Park H.-J."/>
            <person name="Ramirez L."/>
            <person name="Alfaro M."/>
            <person name="Sun H."/>
            <person name="Tritt A."/>
            <person name="Yoshinaga Y."/>
            <person name="Zwiers L.-H."/>
            <person name="Turgeon B."/>
            <person name="Goodwin S."/>
            <person name="Spatafora J."/>
            <person name="Crous P."/>
            <person name="Grigoriev I."/>
        </authorList>
    </citation>
    <scope>NUCLEOTIDE SEQUENCE</scope>
    <source>
        <strain evidence="2">CBS 183.55</strain>
    </source>
</reference>
<dbReference type="Proteomes" id="UP000800082">
    <property type="component" value="Unassembled WGS sequence"/>
</dbReference>
<proteinExistence type="predicted"/>
<dbReference type="GeneID" id="54349479"/>